<evidence type="ECO:0000259" key="1">
    <source>
        <dbReference type="Pfam" id="PF07883"/>
    </source>
</evidence>
<name>A0ABU0JDC9_9HYPH</name>
<organism evidence="2 3">
    <name type="scientific">Labrys wisconsinensis</name>
    <dbReference type="NCBI Taxonomy" id="425677"/>
    <lineage>
        <taxon>Bacteria</taxon>
        <taxon>Pseudomonadati</taxon>
        <taxon>Pseudomonadota</taxon>
        <taxon>Alphaproteobacteria</taxon>
        <taxon>Hyphomicrobiales</taxon>
        <taxon>Xanthobacteraceae</taxon>
        <taxon>Labrys</taxon>
    </lineage>
</organism>
<feature type="domain" description="Cupin type-2" evidence="1">
    <location>
        <begin position="28"/>
        <end position="97"/>
    </location>
</feature>
<comment type="caution">
    <text evidence="2">The sequence shown here is derived from an EMBL/GenBank/DDBJ whole genome shotgun (WGS) entry which is preliminary data.</text>
</comment>
<evidence type="ECO:0000313" key="3">
    <source>
        <dbReference type="Proteomes" id="UP001242480"/>
    </source>
</evidence>
<reference evidence="2 3" key="1">
    <citation type="submission" date="2023-07" db="EMBL/GenBank/DDBJ databases">
        <title>Genomic Encyclopedia of Type Strains, Phase IV (KMG-IV): sequencing the most valuable type-strain genomes for metagenomic binning, comparative biology and taxonomic classification.</title>
        <authorList>
            <person name="Goeker M."/>
        </authorList>
    </citation>
    <scope>NUCLEOTIDE SEQUENCE [LARGE SCALE GENOMIC DNA]</scope>
    <source>
        <strain evidence="2 3">DSM 19619</strain>
    </source>
</reference>
<dbReference type="InterPro" id="IPR013096">
    <property type="entry name" value="Cupin_2"/>
</dbReference>
<dbReference type="RefSeq" id="WP_307275762.1">
    <property type="nucleotide sequence ID" value="NZ_JAUSVX010000008.1"/>
</dbReference>
<accession>A0ABU0JDC9</accession>
<dbReference type="InterPro" id="IPR011051">
    <property type="entry name" value="RmlC_Cupin_sf"/>
</dbReference>
<keyword evidence="3" id="KW-1185">Reference proteome</keyword>
<dbReference type="InterPro" id="IPR014710">
    <property type="entry name" value="RmlC-like_jellyroll"/>
</dbReference>
<protein>
    <submittedName>
        <fullName evidence="2">Quercetin dioxygenase-like cupin family protein</fullName>
    </submittedName>
</protein>
<dbReference type="Pfam" id="PF07883">
    <property type="entry name" value="Cupin_2"/>
    <property type="match status" value="1"/>
</dbReference>
<dbReference type="EMBL" id="JAUSVX010000008">
    <property type="protein sequence ID" value="MDQ0471122.1"/>
    <property type="molecule type" value="Genomic_DNA"/>
</dbReference>
<dbReference type="Proteomes" id="UP001242480">
    <property type="component" value="Unassembled WGS sequence"/>
</dbReference>
<dbReference type="CDD" id="cd06982">
    <property type="entry name" value="cupin_BauB-like"/>
    <property type="match status" value="1"/>
</dbReference>
<gene>
    <name evidence="2" type="ORF">QO011_004145</name>
</gene>
<sequence length="101" mass="11021">MCINCEGGSNLAVATQQVDDERVRITRYDFAPGSETGWHRHEFPYAVVPLVDGVLRLVDAEGERLTPLSAGVSYSRPAGVEHNVFNAGAGRMAFIEIEMKA</sequence>
<dbReference type="Gene3D" id="2.60.120.10">
    <property type="entry name" value="Jelly Rolls"/>
    <property type="match status" value="1"/>
</dbReference>
<proteinExistence type="predicted"/>
<dbReference type="SUPFAM" id="SSF51182">
    <property type="entry name" value="RmlC-like cupins"/>
    <property type="match status" value="1"/>
</dbReference>
<evidence type="ECO:0000313" key="2">
    <source>
        <dbReference type="EMBL" id="MDQ0471122.1"/>
    </source>
</evidence>